<dbReference type="AlphaFoldDB" id="A0A558BM80"/>
<evidence type="ECO:0000256" key="2">
    <source>
        <dbReference type="ARBA" id="ARBA00022603"/>
    </source>
</evidence>
<dbReference type="GO" id="GO:0008757">
    <property type="term" value="F:S-adenosylmethionine-dependent methyltransferase activity"/>
    <property type="evidence" value="ECO:0007669"/>
    <property type="project" value="InterPro"/>
</dbReference>
<dbReference type="InterPro" id="IPR008854">
    <property type="entry name" value="TPMT"/>
</dbReference>
<dbReference type="OrthoDB" id="3825914at2"/>
<evidence type="ECO:0000256" key="1">
    <source>
        <dbReference type="ARBA" id="ARBA00022553"/>
    </source>
</evidence>
<dbReference type="PANTHER" id="PTHR32183">
    <property type="match status" value="1"/>
</dbReference>
<dbReference type="PROSITE" id="PS51585">
    <property type="entry name" value="SAM_MT_TPMT"/>
    <property type="match status" value="1"/>
</dbReference>
<evidence type="ECO:0000256" key="3">
    <source>
        <dbReference type="ARBA" id="ARBA00022679"/>
    </source>
</evidence>
<keyword evidence="6" id="KW-1185">Reference proteome</keyword>
<dbReference type="Pfam" id="PF05724">
    <property type="entry name" value="TPMT"/>
    <property type="match status" value="1"/>
</dbReference>
<dbReference type="SUPFAM" id="SSF53335">
    <property type="entry name" value="S-adenosyl-L-methionine-dependent methyltransferases"/>
    <property type="match status" value="1"/>
</dbReference>
<accession>A0A558BM80</accession>
<organism evidence="5 6">
    <name type="scientific">Hymenobacter setariae</name>
    <dbReference type="NCBI Taxonomy" id="2594794"/>
    <lineage>
        <taxon>Bacteria</taxon>
        <taxon>Pseudomonadati</taxon>
        <taxon>Bacteroidota</taxon>
        <taxon>Cytophagia</taxon>
        <taxon>Cytophagales</taxon>
        <taxon>Hymenobacteraceae</taxon>
        <taxon>Hymenobacter</taxon>
    </lineage>
</organism>
<dbReference type="InterPro" id="IPR029063">
    <property type="entry name" value="SAM-dependent_MTases_sf"/>
</dbReference>
<dbReference type="Proteomes" id="UP000317624">
    <property type="component" value="Unassembled WGS sequence"/>
</dbReference>
<comment type="caution">
    <text evidence="5">The sequence shown here is derived from an EMBL/GenBank/DDBJ whole genome shotgun (WGS) entry which is preliminary data.</text>
</comment>
<gene>
    <name evidence="5" type="ORF">FNT36_20810</name>
</gene>
<evidence type="ECO:0000313" key="5">
    <source>
        <dbReference type="EMBL" id="TVT37621.1"/>
    </source>
</evidence>
<dbReference type="CDD" id="cd02440">
    <property type="entry name" value="AdoMet_MTases"/>
    <property type="match status" value="1"/>
</dbReference>
<keyword evidence="4" id="KW-0949">S-adenosyl-L-methionine</keyword>
<keyword evidence="2 5" id="KW-0489">Methyltransferase</keyword>
<keyword evidence="1" id="KW-0597">Phosphoprotein</keyword>
<keyword evidence="3 5" id="KW-0808">Transferase</keyword>
<evidence type="ECO:0000313" key="6">
    <source>
        <dbReference type="Proteomes" id="UP000317624"/>
    </source>
</evidence>
<dbReference type="RefSeq" id="WP_144851733.1">
    <property type="nucleotide sequence ID" value="NZ_VMRJ01000006.1"/>
</dbReference>
<sequence>MQTVPPAFDAAYWQARYTAPGRAGWDAGRVTPPLQAYFDQLDVQQQPRILIPGAGRAYEAEYLHHLGLQQVVVADLAPEPLAELAARVPDFPRQHLWQADFFALGEADTFDLIIEQTFFCALHPSLRPAYGQQCARLLRPGGKLVGLLFDTPFAGATEPPFGGSREEYAAYFEPYFRFIHFETAHNSLPARAGRELFICLQKL</sequence>
<dbReference type="GO" id="GO:0032259">
    <property type="term" value="P:methylation"/>
    <property type="evidence" value="ECO:0007669"/>
    <property type="project" value="UniProtKB-KW"/>
</dbReference>
<dbReference type="EMBL" id="VMRJ01000006">
    <property type="protein sequence ID" value="TVT37621.1"/>
    <property type="molecule type" value="Genomic_DNA"/>
</dbReference>
<name>A0A558BM80_9BACT</name>
<dbReference type="Gene3D" id="3.40.50.150">
    <property type="entry name" value="Vaccinia Virus protein VP39"/>
    <property type="match status" value="1"/>
</dbReference>
<dbReference type="PANTHER" id="PTHR32183:SF11">
    <property type="entry name" value="THIOL METHYLTRANSFERASE 2-RELATED"/>
    <property type="match status" value="1"/>
</dbReference>
<protein>
    <submittedName>
        <fullName evidence="5">Methyltransferase domain-containing protein</fullName>
    </submittedName>
</protein>
<proteinExistence type="predicted"/>
<reference evidence="5 6" key="1">
    <citation type="submission" date="2019-07" db="EMBL/GenBank/DDBJ databases">
        <title>Hymenobacter sp. straun FUR1 Genome sequencing and assembly.</title>
        <authorList>
            <person name="Chhetri G."/>
        </authorList>
    </citation>
    <scope>NUCLEOTIDE SEQUENCE [LARGE SCALE GENOMIC DNA]</scope>
    <source>
        <strain evidence="5 6">Fur1</strain>
    </source>
</reference>
<evidence type="ECO:0000256" key="4">
    <source>
        <dbReference type="ARBA" id="ARBA00022691"/>
    </source>
</evidence>